<accession>A0ABD0LPU9</accession>
<feature type="non-terminal residue" evidence="1">
    <location>
        <position position="83"/>
    </location>
</feature>
<protein>
    <submittedName>
        <fullName evidence="1">Uncharacterized protein</fullName>
    </submittedName>
</protein>
<proteinExistence type="predicted"/>
<dbReference type="AlphaFoldDB" id="A0ABD0LPU9"/>
<reference evidence="1 2" key="1">
    <citation type="journal article" date="2023" name="Sci. Data">
        <title>Genome assembly of the Korean intertidal mud-creeper Batillaria attramentaria.</title>
        <authorList>
            <person name="Patra A.K."/>
            <person name="Ho P.T."/>
            <person name="Jun S."/>
            <person name="Lee S.J."/>
            <person name="Kim Y."/>
            <person name="Won Y.J."/>
        </authorList>
    </citation>
    <scope>NUCLEOTIDE SEQUENCE [LARGE SCALE GENOMIC DNA]</scope>
    <source>
        <strain evidence="1">Wonlab-2016</strain>
    </source>
</reference>
<keyword evidence="2" id="KW-1185">Reference proteome</keyword>
<sequence length="83" mass="9440">MEGPRTIFMTRSTSRPIITIAKVWNKKAVSHADTNRWKTVKLLQRQLYCNSLSDAFSPFDLKVVRRTMLSVIFGVALALVPFA</sequence>
<evidence type="ECO:0000313" key="1">
    <source>
        <dbReference type="EMBL" id="KAK7501521.1"/>
    </source>
</evidence>
<organism evidence="1 2">
    <name type="scientific">Batillaria attramentaria</name>
    <dbReference type="NCBI Taxonomy" id="370345"/>
    <lineage>
        <taxon>Eukaryota</taxon>
        <taxon>Metazoa</taxon>
        <taxon>Spiralia</taxon>
        <taxon>Lophotrochozoa</taxon>
        <taxon>Mollusca</taxon>
        <taxon>Gastropoda</taxon>
        <taxon>Caenogastropoda</taxon>
        <taxon>Sorbeoconcha</taxon>
        <taxon>Cerithioidea</taxon>
        <taxon>Batillariidae</taxon>
        <taxon>Batillaria</taxon>
    </lineage>
</organism>
<gene>
    <name evidence="1" type="ORF">BaRGS_00007325</name>
</gene>
<comment type="caution">
    <text evidence="1">The sequence shown here is derived from an EMBL/GenBank/DDBJ whole genome shotgun (WGS) entry which is preliminary data.</text>
</comment>
<dbReference type="Proteomes" id="UP001519460">
    <property type="component" value="Unassembled WGS sequence"/>
</dbReference>
<dbReference type="EMBL" id="JACVVK020000031">
    <property type="protein sequence ID" value="KAK7501521.1"/>
    <property type="molecule type" value="Genomic_DNA"/>
</dbReference>
<evidence type="ECO:0000313" key="2">
    <source>
        <dbReference type="Proteomes" id="UP001519460"/>
    </source>
</evidence>
<name>A0ABD0LPU9_9CAEN</name>